<dbReference type="PANTHER" id="PTHR36142">
    <property type="entry name" value="METALLO-HYDROLASE/OXIDOREDUCTASE SUPERFAMILY PROTEIN"/>
    <property type="match status" value="1"/>
</dbReference>
<dbReference type="AlphaFoldDB" id="A0A545VXE1"/>
<protein>
    <submittedName>
        <fullName evidence="2">Major facilitator superfamily protein</fullName>
    </submittedName>
</protein>
<sequence length="367" mass="38458">MGVINIRDAAQWTALLQTEPRRPLLVHLNGDTTWLLQLPRPVGDGGGSNGSGSGRVARSHFNLLIDPWLQGPQSDVASWFSTQYHVVAPAVSSLAALQAALERLEPADADAEAGPVGRGGGGGSRSCIDAVAISHEFTDHCHRATLQELPRDTPVYAADVAADLIRSWRFFDADAVITAPGLVAGAAWASTSHVHLPAWLRISRLVTPGNSLYYHSALVVAFDLGAGGGGGGAEGGGGGAEAIVYSPHGIAARDVSALPASGLATLAMLHGLHDVRLAPLKQLNLGALNAVEAVRAARARYWVATHDEEKTGKGLIAPLLRRTRYTLRQAVAHDEQQRQNSGGGGGEQGETGYEFNELASGEVVLLK</sequence>
<evidence type="ECO:0000313" key="2">
    <source>
        <dbReference type="EMBL" id="TQV94496.1"/>
    </source>
</evidence>
<proteinExistence type="predicted"/>
<organism evidence="2 3">
    <name type="scientific">Cordyceps javanica</name>
    <dbReference type="NCBI Taxonomy" id="43265"/>
    <lineage>
        <taxon>Eukaryota</taxon>
        <taxon>Fungi</taxon>
        <taxon>Dikarya</taxon>
        <taxon>Ascomycota</taxon>
        <taxon>Pezizomycotina</taxon>
        <taxon>Sordariomycetes</taxon>
        <taxon>Hypocreomycetidae</taxon>
        <taxon>Hypocreales</taxon>
        <taxon>Cordycipitaceae</taxon>
        <taxon>Cordyceps</taxon>
    </lineage>
</organism>
<accession>A0A545VXE1</accession>
<dbReference type="STRING" id="43265.A0A545VXE1"/>
<gene>
    <name evidence="2" type="ORF">IF1G_06507</name>
</gene>
<evidence type="ECO:0000313" key="3">
    <source>
        <dbReference type="Proteomes" id="UP000315783"/>
    </source>
</evidence>
<reference evidence="2 3" key="1">
    <citation type="journal article" date="2019" name="Appl. Microbiol. Biotechnol.">
        <title>Genome sequence of Isaria javanica and comparative genome analysis insights into family S53 peptidase evolution in fungal entomopathogens.</title>
        <authorList>
            <person name="Lin R."/>
            <person name="Zhang X."/>
            <person name="Xin B."/>
            <person name="Zou M."/>
            <person name="Gao Y."/>
            <person name="Qin F."/>
            <person name="Hu Q."/>
            <person name="Xie B."/>
            <person name="Cheng X."/>
        </authorList>
    </citation>
    <scope>NUCLEOTIDE SEQUENCE [LARGE SCALE GENOMIC DNA]</scope>
    <source>
        <strain evidence="2 3">IJ1G</strain>
    </source>
</reference>
<dbReference type="Proteomes" id="UP000315783">
    <property type="component" value="Unassembled WGS sequence"/>
</dbReference>
<evidence type="ECO:0000256" key="1">
    <source>
        <dbReference type="SAM" id="MobiDB-lite"/>
    </source>
</evidence>
<dbReference type="Gene3D" id="3.60.15.10">
    <property type="entry name" value="Ribonuclease Z/Hydroxyacylglutathione hydrolase-like"/>
    <property type="match status" value="1"/>
</dbReference>
<dbReference type="OrthoDB" id="9971601at2759"/>
<dbReference type="InterPro" id="IPR036866">
    <property type="entry name" value="RibonucZ/Hydroxyglut_hydro"/>
</dbReference>
<name>A0A545VXE1_9HYPO</name>
<keyword evidence="3" id="KW-1185">Reference proteome</keyword>
<feature type="region of interest" description="Disordered" evidence="1">
    <location>
        <begin position="330"/>
        <end position="352"/>
    </location>
</feature>
<dbReference type="EMBL" id="SPUK01000009">
    <property type="protein sequence ID" value="TQV94496.1"/>
    <property type="molecule type" value="Genomic_DNA"/>
</dbReference>
<dbReference type="PANTHER" id="PTHR36142:SF2">
    <property type="entry name" value="METALLO-HYDROLASE_OXIDOREDUCTASE SUPERFAMILY PROTEIN"/>
    <property type="match status" value="1"/>
</dbReference>
<comment type="caution">
    <text evidence="2">The sequence shown here is derived from an EMBL/GenBank/DDBJ whole genome shotgun (WGS) entry which is preliminary data.</text>
</comment>